<sequence>MLSVTVLLCIIFKIVHSLNALYDCSIHSTRYNRPIPSVRVNCDIIASFPHTIQNTTFVAYNFTTNTCELSHHQAFITAKYVTNLVTNKLYTVGLRKDRPHCVFEEAKYIGNNLWYFPFGENVASMLSRIEMNKLFARRNDICRRRSFEIIKNEGYNSAINRVLRDYGNQDGTILHYEGNQRQYLYSINCTQYEATEIFRGRLVDYNCYKKVPVMIGNELRFTEDGIYIDKDDTLSDSCIYHSETSKSWPEYIIDSIHSFFGLSGKIKMILINVGITIVVFSLLIGTYVCYSNRKQVTHSLPTVNSEPKNNLL</sequence>
<dbReference type="WBParaSite" id="RSKR_0001033233.1">
    <property type="protein sequence ID" value="RSKR_0001033233.1"/>
    <property type="gene ID" value="RSKR_0001033233"/>
</dbReference>
<proteinExistence type="predicted"/>
<reference evidence="2" key="1">
    <citation type="submission" date="2016-11" db="UniProtKB">
        <authorList>
            <consortium name="WormBaseParasite"/>
        </authorList>
    </citation>
    <scope>IDENTIFICATION</scope>
    <source>
        <strain evidence="2">KR3021</strain>
    </source>
</reference>
<protein>
    <submittedName>
        <fullName evidence="2">Glycoprotein</fullName>
    </submittedName>
</protein>
<dbReference type="Proteomes" id="UP000095286">
    <property type="component" value="Unplaced"/>
</dbReference>
<evidence type="ECO:0000313" key="2">
    <source>
        <dbReference type="WBParaSite" id="RSKR_0001033233.1"/>
    </source>
</evidence>
<organism evidence="1 2">
    <name type="scientific">Rhabditophanes sp. KR3021</name>
    <dbReference type="NCBI Taxonomy" id="114890"/>
    <lineage>
        <taxon>Eukaryota</taxon>
        <taxon>Metazoa</taxon>
        <taxon>Ecdysozoa</taxon>
        <taxon>Nematoda</taxon>
        <taxon>Chromadorea</taxon>
        <taxon>Rhabditida</taxon>
        <taxon>Tylenchina</taxon>
        <taxon>Panagrolaimomorpha</taxon>
        <taxon>Strongyloidoidea</taxon>
        <taxon>Alloionematidae</taxon>
        <taxon>Rhabditophanes</taxon>
    </lineage>
</organism>
<name>A0AC35UEB4_9BILA</name>
<evidence type="ECO:0000313" key="1">
    <source>
        <dbReference type="Proteomes" id="UP000095286"/>
    </source>
</evidence>
<accession>A0AC35UEB4</accession>